<dbReference type="GO" id="GO:1990404">
    <property type="term" value="F:NAD+-protein mono-ADP-ribosyltransferase activity"/>
    <property type="evidence" value="ECO:0007669"/>
    <property type="project" value="TreeGrafter"/>
</dbReference>
<protein>
    <submittedName>
        <fullName evidence="7">Poly(ADP-ribose) polymerase catalytic domain protein</fullName>
    </submittedName>
</protein>
<dbReference type="SUPFAM" id="SSF142921">
    <property type="entry name" value="WGR domain-like"/>
    <property type="match status" value="1"/>
</dbReference>
<dbReference type="GO" id="GO:0003950">
    <property type="term" value="F:NAD+ poly-ADP-ribosyltransferase activity"/>
    <property type="evidence" value="ECO:0007669"/>
    <property type="project" value="InterPro"/>
</dbReference>
<accession>A0A5C6FDH6</accession>
<keyword evidence="1" id="KW-0328">Glycosyltransferase</keyword>
<organism evidence="7 8">
    <name type="scientific">Rubripirellula tenax</name>
    <dbReference type="NCBI Taxonomy" id="2528015"/>
    <lineage>
        <taxon>Bacteria</taxon>
        <taxon>Pseudomonadati</taxon>
        <taxon>Planctomycetota</taxon>
        <taxon>Planctomycetia</taxon>
        <taxon>Pirellulales</taxon>
        <taxon>Pirellulaceae</taxon>
        <taxon>Rubripirellula</taxon>
    </lineage>
</organism>
<evidence type="ECO:0000256" key="3">
    <source>
        <dbReference type="ARBA" id="ARBA00023027"/>
    </source>
</evidence>
<proteinExistence type="predicted"/>
<evidence type="ECO:0000256" key="2">
    <source>
        <dbReference type="ARBA" id="ARBA00022679"/>
    </source>
</evidence>
<dbReference type="AlphaFoldDB" id="A0A5C6FDH6"/>
<evidence type="ECO:0000313" key="7">
    <source>
        <dbReference type="EMBL" id="TWU58707.1"/>
    </source>
</evidence>
<feature type="domain" description="PARP catalytic" evidence="5">
    <location>
        <begin position="298"/>
        <end position="539"/>
    </location>
</feature>
<dbReference type="PROSITE" id="PS51977">
    <property type="entry name" value="WGR"/>
    <property type="match status" value="1"/>
</dbReference>
<dbReference type="Proteomes" id="UP000318288">
    <property type="component" value="Unassembled WGS sequence"/>
</dbReference>
<dbReference type="InterPro" id="IPR050800">
    <property type="entry name" value="ARTD/PARP"/>
</dbReference>
<dbReference type="InterPro" id="IPR008893">
    <property type="entry name" value="WGR_domain"/>
</dbReference>
<dbReference type="PROSITE" id="PS51059">
    <property type="entry name" value="PARP_CATALYTIC"/>
    <property type="match status" value="1"/>
</dbReference>
<keyword evidence="8" id="KW-1185">Reference proteome</keyword>
<dbReference type="GO" id="GO:0070212">
    <property type="term" value="P:protein poly-ADP-ribosylation"/>
    <property type="evidence" value="ECO:0007669"/>
    <property type="project" value="TreeGrafter"/>
</dbReference>
<keyword evidence="2" id="KW-0808">Transferase</keyword>
<dbReference type="PANTHER" id="PTHR10459">
    <property type="entry name" value="DNA LIGASE"/>
    <property type="match status" value="1"/>
</dbReference>
<dbReference type="Pfam" id="PF00644">
    <property type="entry name" value="PARP"/>
    <property type="match status" value="1"/>
</dbReference>
<evidence type="ECO:0000256" key="1">
    <source>
        <dbReference type="ARBA" id="ARBA00022676"/>
    </source>
</evidence>
<dbReference type="GO" id="GO:0006302">
    <property type="term" value="P:double-strand break repair"/>
    <property type="evidence" value="ECO:0007669"/>
    <property type="project" value="TreeGrafter"/>
</dbReference>
<reference evidence="7 8" key="1">
    <citation type="submission" date="2019-02" db="EMBL/GenBank/DDBJ databases">
        <title>Deep-cultivation of Planctomycetes and their phenomic and genomic characterization uncovers novel biology.</title>
        <authorList>
            <person name="Wiegand S."/>
            <person name="Jogler M."/>
            <person name="Boedeker C."/>
            <person name="Pinto D."/>
            <person name="Vollmers J."/>
            <person name="Rivas-Marin E."/>
            <person name="Kohn T."/>
            <person name="Peeters S.H."/>
            <person name="Heuer A."/>
            <person name="Rast P."/>
            <person name="Oberbeckmann S."/>
            <person name="Bunk B."/>
            <person name="Jeske O."/>
            <person name="Meyerdierks A."/>
            <person name="Storesund J.E."/>
            <person name="Kallscheuer N."/>
            <person name="Luecker S."/>
            <person name="Lage O.M."/>
            <person name="Pohl T."/>
            <person name="Merkel B.J."/>
            <person name="Hornburger P."/>
            <person name="Mueller R.-W."/>
            <person name="Bruemmer F."/>
            <person name="Labrenz M."/>
            <person name="Spormann A.M."/>
            <person name="Op Den Camp H."/>
            <person name="Overmann J."/>
            <person name="Amann R."/>
            <person name="Jetten M.S.M."/>
            <person name="Mascher T."/>
            <person name="Medema M.H."/>
            <person name="Devos D.P."/>
            <person name="Kaster A.-K."/>
            <person name="Ovreas L."/>
            <person name="Rohde M."/>
            <person name="Galperin M.Y."/>
            <person name="Jogler C."/>
        </authorList>
    </citation>
    <scope>NUCLEOTIDE SEQUENCE [LARGE SCALE GENOMIC DNA]</scope>
    <source>
        <strain evidence="7 8">Poly51</strain>
    </source>
</reference>
<dbReference type="SUPFAM" id="SSF56399">
    <property type="entry name" value="ADP-ribosylation"/>
    <property type="match status" value="1"/>
</dbReference>
<dbReference type="EMBL" id="SJPW01000002">
    <property type="protein sequence ID" value="TWU58707.1"/>
    <property type="molecule type" value="Genomic_DNA"/>
</dbReference>
<keyword evidence="3" id="KW-0520">NAD</keyword>
<feature type="domain" description="WGR" evidence="6">
    <location>
        <begin position="23"/>
        <end position="128"/>
    </location>
</feature>
<gene>
    <name evidence="7" type="ORF">Poly51_14870</name>
</gene>
<comment type="caution">
    <text evidence="7">The sequence shown here is derived from an EMBL/GenBank/DDBJ whole genome shotgun (WGS) entry which is preliminary data.</text>
</comment>
<sequence length="539" mass="60300">MGTKLAKDAYPEKGSASDFQCFGPPATKDGEFDAVKICDLGCFTQDGKDTNKYYHAAVVQHRKSKNWYAYFEWGRTGAARPSFQFVACGGEQDAVNSFASQLHSKNDRRGQWVTVAGIRTLRAKPGKDCYLVRPMATRSTGLPDARSIKINEGAKPKPVTGNAVDGSKKKATKRKSATKTPKVDEATRDLLRDLSIATIAYTRGSMADESLPTQAAIDDARKILAEAQKRQTKIGDSIKKQVKDKKLLEMTTLMYGRIPKRKELRAEPETWVLTKDNVLLWSNDLDAFESALYATDIEQDDEPVNPLSELNLDMKWIDPKSTTGKWLYKWWPTATGNRHSYIKDMTIRNLWEIERHADKDRLKKWQTTICKAKPKIAERPLYQPKTRSDLPTATRKSYKDSNTALMFHGTRSVNVRGIMKESLRMPKELVGVVISGAMFGPGLYFADDWKKSAGYTSLTNSYWSRGSGSVSGRGAFMFAMDVVLGQPFVAPHAHGYTAPPDGHHCVFGKAGDSGVQNNEYIVFDTNQQKIRYLAEFDVG</sequence>
<dbReference type="PANTHER" id="PTHR10459:SF117">
    <property type="entry name" value="POLY [ADP-RIBOSE] POLYMERASE TANKYRASE"/>
    <property type="match status" value="1"/>
</dbReference>
<evidence type="ECO:0000313" key="8">
    <source>
        <dbReference type="Proteomes" id="UP000318288"/>
    </source>
</evidence>
<dbReference type="InterPro" id="IPR036930">
    <property type="entry name" value="WGR_dom_sf"/>
</dbReference>
<name>A0A5C6FDH6_9BACT</name>
<dbReference type="Gene3D" id="3.90.228.10">
    <property type="match status" value="1"/>
</dbReference>
<dbReference type="InterPro" id="IPR012317">
    <property type="entry name" value="Poly(ADP-ribose)pol_cat_dom"/>
</dbReference>
<evidence type="ECO:0000259" key="5">
    <source>
        <dbReference type="PROSITE" id="PS51059"/>
    </source>
</evidence>
<dbReference type="Pfam" id="PF05406">
    <property type="entry name" value="WGR"/>
    <property type="match status" value="1"/>
</dbReference>
<evidence type="ECO:0000256" key="4">
    <source>
        <dbReference type="SAM" id="MobiDB-lite"/>
    </source>
</evidence>
<feature type="region of interest" description="Disordered" evidence="4">
    <location>
        <begin position="152"/>
        <end position="183"/>
    </location>
</feature>
<evidence type="ECO:0000259" key="6">
    <source>
        <dbReference type="PROSITE" id="PS51977"/>
    </source>
</evidence>